<reference evidence="11" key="1">
    <citation type="submission" date="2020-08" db="EMBL/GenBank/DDBJ databases">
        <title>Chromosome-level assembly of Southern catfish (Silurus meridionalis) provides insights into visual adaptation to the nocturnal and benthic lifestyles.</title>
        <authorList>
            <person name="Zhang Y."/>
            <person name="Wang D."/>
            <person name="Peng Z."/>
        </authorList>
    </citation>
    <scope>NUCLEOTIDE SEQUENCE</scope>
    <source>
        <strain evidence="11">SWU-2019-XX</strain>
        <tissue evidence="11">Muscle</tissue>
    </source>
</reference>
<sequence>MTQNSSAEQEFFELSQERVQSRESRTFVRNQWFGLLFCQFCLASCITGAIMGLGYYFLREKPLATQAPLPCLSPACMRVAERLSAVIGPQPCDYFQFICKAEISAKSSGKHKSIIISHNVTGTEEVRSGVVKGGGRRTDSESDSERKSDHSLPDRQTALLEAIKEILESPKRDITRAAQKAQMFYNTCMRSNNTLNESIYNAQTLIQQFGGWPVPVGWKQPELNSTLALLMSKYNTFSFFNVYVGPDQNGSKNYIQIDQPEFQFPIEWNSHTNRSKFNSQSLRPFFSSCRELLTLLDVSFISSTQHCGLYMSLSSTLVTNTSPHSHRLSHNLLYHHITIQELQEMAPAIDWLKCLQAIFHPVPVSKSDIVLLHNLPYIIYMSETISSWRQTHEKINSFPLHSFMIMNLLQTLMPALHNTFMPTMKHFSLAIDNENEVVPGWRHCVLQTVKGFDLLISHLLKDYYVDKEGEKLISDIYNTFKTKVASLNWQNKDTQDFMVNKIKSLTPRLSTNSELFSQLKIDEHFGEVIMSEKLYFSNYLQMLGLQQKMRSRMLTQTEQPYTDVLSIQPIFFGNDIIIPVGMFVSPQFHSSYPRAVNYGMLGTLIAKDLLHLLLPDILSQSESAVLVSECVWSHYLKTQKGTSSLSPSQQQEVWVQYSALQVALLSYNKSLQRNSNDTSVSGLSHTHLFLASFIQASCDSGSYKAYLPFEPSFLVTVLCVNSVHCPRPLTCVDTRSQRQLSTLC</sequence>
<keyword evidence="6" id="KW-0482">Metalloprotease</keyword>
<dbReference type="PROSITE" id="PS51885">
    <property type="entry name" value="NEPRILYSIN"/>
    <property type="match status" value="1"/>
</dbReference>
<evidence type="ECO:0000313" key="11">
    <source>
        <dbReference type="EMBL" id="KAF7708589.1"/>
    </source>
</evidence>
<comment type="caution">
    <text evidence="11">The sequence shown here is derived from an EMBL/GenBank/DDBJ whole genome shotgun (WGS) entry which is preliminary data.</text>
</comment>
<keyword evidence="8" id="KW-0812">Transmembrane</keyword>
<organism evidence="11 12">
    <name type="scientific">Silurus meridionalis</name>
    <name type="common">Southern catfish</name>
    <name type="synonym">Silurus soldatovi meridionalis</name>
    <dbReference type="NCBI Taxonomy" id="175797"/>
    <lineage>
        <taxon>Eukaryota</taxon>
        <taxon>Metazoa</taxon>
        <taxon>Chordata</taxon>
        <taxon>Craniata</taxon>
        <taxon>Vertebrata</taxon>
        <taxon>Euteleostomi</taxon>
        <taxon>Actinopterygii</taxon>
        <taxon>Neopterygii</taxon>
        <taxon>Teleostei</taxon>
        <taxon>Ostariophysi</taxon>
        <taxon>Siluriformes</taxon>
        <taxon>Siluridae</taxon>
        <taxon>Silurus</taxon>
    </lineage>
</organism>
<dbReference type="GO" id="GO:0046872">
    <property type="term" value="F:metal ion binding"/>
    <property type="evidence" value="ECO:0007669"/>
    <property type="project" value="UniProtKB-KW"/>
</dbReference>
<evidence type="ECO:0000256" key="2">
    <source>
        <dbReference type="ARBA" id="ARBA00022670"/>
    </source>
</evidence>
<dbReference type="OrthoDB" id="6475849at2759"/>
<keyword evidence="12" id="KW-1185">Reference proteome</keyword>
<evidence type="ECO:0000259" key="9">
    <source>
        <dbReference type="Pfam" id="PF01431"/>
    </source>
</evidence>
<protein>
    <submittedName>
        <fullName evidence="11">Uncharacterized protein</fullName>
    </submittedName>
</protein>
<keyword evidence="8" id="KW-1133">Transmembrane helix</keyword>
<feature type="domain" description="Peptidase M13 N-terminal" evidence="10">
    <location>
        <begin position="145"/>
        <end position="508"/>
    </location>
</feature>
<dbReference type="EMBL" id="JABFDY010000004">
    <property type="protein sequence ID" value="KAF7708589.1"/>
    <property type="molecule type" value="Genomic_DNA"/>
</dbReference>
<evidence type="ECO:0000259" key="10">
    <source>
        <dbReference type="Pfam" id="PF05649"/>
    </source>
</evidence>
<keyword evidence="2" id="KW-0645">Protease</keyword>
<dbReference type="PANTHER" id="PTHR11733">
    <property type="entry name" value="ZINC METALLOPROTEASE FAMILY M13 NEPRILYSIN-RELATED"/>
    <property type="match status" value="1"/>
</dbReference>
<keyword evidence="5" id="KW-0862">Zinc</keyword>
<evidence type="ECO:0000256" key="5">
    <source>
        <dbReference type="ARBA" id="ARBA00022833"/>
    </source>
</evidence>
<evidence type="ECO:0000256" key="7">
    <source>
        <dbReference type="SAM" id="MobiDB-lite"/>
    </source>
</evidence>
<dbReference type="GO" id="GO:0004222">
    <property type="term" value="F:metalloendopeptidase activity"/>
    <property type="evidence" value="ECO:0007669"/>
    <property type="project" value="InterPro"/>
</dbReference>
<keyword evidence="4" id="KW-0378">Hydrolase</keyword>
<keyword evidence="8" id="KW-0472">Membrane</keyword>
<feature type="transmembrane region" description="Helical" evidence="8">
    <location>
        <begin position="32"/>
        <end position="58"/>
    </location>
</feature>
<dbReference type="Proteomes" id="UP000606274">
    <property type="component" value="Unassembled WGS sequence"/>
</dbReference>
<evidence type="ECO:0000256" key="1">
    <source>
        <dbReference type="ARBA" id="ARBA00001947"/>
    </source>
</evidence>
<dbReference type="InterPro" id="IPR042089">
    <property type="entry name" value="Peptidase_M13_dom_2"/>
</dbReference>
<dbReference type="SUPFAM" id="SSF55486">
    <property type="entry name" value="Metalloproteases ('zincins'), catalytic domain"/>
    <property type="match status" value="1"/>
</dbReference>
<evidence type="ECO:0000313" key="12">
    <source>
        <dbReference type="Proteomes" id="UP000606274"/>
    </source>
</evidence>
<gene>
    <name evidence="11" type="ORF">HF521_017646</name>
</gene>
<evidence type="ECO:0000256" key="8">
    <source>
        <dbReference type="SAM" id="Phobius"/>
    </source>
</evidence>
<dbReference type="InterPro" id="IPR008753">
    <property type="entry name" value="Peptidase_M13_N"/>
</dbReference>
<comment type="cofactor">
    <cofactor evidence="1">
        <name>Zn(2+)</name>
        <dbReference type="ChEBI" id="CHEBI:29105"/>
    </cofactor>
</comment>
<feature type="compositionally biased region" description="Basic and acidic residues" evidence="7">
    <location>
        <begin position="136"/>
        <end position="153"/>
    </location>
</feature>
<dbReference type="Pfam" id="PF01431">
    <property type="entry name" value="Peptidase_M13"/>
    <property type="match status" value="1"/>
</dbReference>
<name>A0A8T0BN94_SILME</name>
<evidence type="ECO:0000256" key="6">
    <source>
        <dbReference type="ARBA" id="ARBA00023049"/>
    </source>
</evidence>
<dbReference type="Pfam" id="PF05649">
    <property type="entry name" value="Peptidase_M13_N"/>
    <property type="match status" value="1"/>
</dbReference>
<keyword evidence="3" id="KW-0479">Metal-binding</keyword>
<proteinExistence type="predicted"/>
<accession>A0A8T0BN94</accession>
<evidence type="ECO:0000256" key="4">
    <source>
        <dbReference type="ARBA" id="ARBA00022801"/>
    </source>
</evidence>
<dbReference type="InterPro" id="IPR018497">
    <property type="entry name" value="Peptidase_M13_C"/>
</dbReference>
<feature type="region of interest" description="Disordered" evidence="7">
    <location>
        <begin position="126"/>
        <end position="154"/>
    </location>
</feature>
<dbReference type="AlphaFoldDB" id="A0A8T0BN94"/>
<dbReference type="GO" id="GO:0016485">
    <property type="term" value="P:protein processing"/>
    <property type="evidence" value="ECO:0007669"/>
    <property type="project" value="TreeGrafter"/>
</dbReference>
<evidence type="ECO:0000256" key="3">
    <source>
        <dbReference type="ARBA" id="ARBA00022723"/>
    </source>
</evidence>
<dbReference type="GO" id="GO:0005886">
    <property type="term" value="C:plasma membrane"/>
    <property type="evidence" value="ECO:0007669"/>
    <property type="project" value="TreeGrafter"/>
</dbReference>
<dbReference type="Gene3D" id="1.10.1380.10">
    <property type="entry name" value="Neutral endopeptidase , domain2"/>
    <property type="match status" value="1"/>
</dbReference>
<dbReference type="PANTHER" id="PTHR11733:SF128">
    <property type="entry name" value="KELL BLOOD GROUP GLYCOPROTEIN"/>
    <property type="match status" value="1"/>
</dbReference>
<feature type="domain" description="Peptidase M13 C-terminal" evidence="9">
    <location>
        <begin position="574"/>
        <end position="613"/>
    </location>
</feature>
<dbReference type="InterPro" id="IPR000718">
    <property type="entry name" value="Peptidase_M13"/>
</dbReference>